<dbReference type="InterPro" id="IPR050570">
    <property type="entry name" value="Cell_wall_metabolism_enzyme"/>
</dbReference>
<protein>
    <submittedName>
        <fullName evidence="2">Peptidase M23</fullName>
    </submittedName>
</protein>
<reference evidence="3" key="2">
    <citation type="submission" date="2011-01" db="EMBL/GenBank/DDBJ databases">
        <title>The complete genome of Deinococcus maricopensis DSM 21211.</title>
        <authorList>
            <consortium name="US DOE Joint Genome Institute (JGI-PGF)"/>
            <person name="Lucas S."/>
            <person name="Copeland A."/>
            <person name="Lapidus A."/>
            <person name="Goodwin L."/>
            <person name="Pitluck S."/>
            <person name="Kyrpides N."/>
            <person name="Mavromatis K."/>
            <person name="Pagani I."/>
            <person name="Ivanova N."/>
            <person name="Ovchinnikova G."/>
            <person name="Zeytun A."/>
            <person name="Detter J.C."/>
            <person name="Han C."/>
            <person name="Land M."/>
            <person name="Hauser L."/>
            <person name="Markowitz V."/>
            <person name="Cheng J.-F."/>
            <person name="Hugenholtz P."/>
            <person name="Woyke T."/>
            <person name="Wu D."/>
            <person name="Pukall R."/>
            <person name="Gehrich-Schroeter G."/>
            <person name="Brambilla E."/>
            <person name="Klenk H.-P."/>
            <person name="Eisen J.A."/>
        </authorList>
    </citation>
    <scope>NUCLEOTIDE SEQUENCE [LARGE SCALE GENOMIC DNA]</scope>
    <source>
        <strain evidence="3">DSM 21211 / LMG 22137 / NRRL B-23946 / LB-34</strain>
    </source>
</reference>
<organism evidence="2 3">
    <name type="scientific">Deinococcus maricopensis (strain DSM 21211 / LMG 22137 / NRRL B-23946 / LB-34)</name>
    <dbReference type="NCBI Taxonomy" id="709986"/>
    <lineage>
        <taxon>Bacteria</taxon>
        <taxon>Thermotogati</taxon>
        <taxon>Deinococcota</taxon>
        <taxon>Deinococci</taxon>
        <taxon>Deinococcales</taxon>
        <taxon>Deinococcaceae</taxon>
        <taxon>Deinococcus</taxon>
    </lineage>
</organism>
<dbReference type="Pfam" id="PF01551">
    <property type="entry name" value="Peptidase_M23"/>
    <property type="match status" value="1"/>
</dbReference>
<accession>E8U4Q5</accession>
<evidence type="ECO:0000313" key="2">
    <source>
        <dbReference type="EMBL" id="ADV68920.1"/>
    </source>
</evidence>
<keyword evidence="3" id="KW-1185">Reference proteome</keyword>
<dbReference type="Proteomes" id="UP000008635">
    <property type="component" value="Chromosome"/>
</dbReference>
<dbReference type="InterPro" id="IPR011055">
    <property type="entry name" value="Dup_hybrid_motif"/>
</dbReference>
<proteinExistence type="predicted"/>
<dbReference type="RefSeq" id="WP_013558423.1">
    <property type="nucleotide sequence ID" value="NC_014958.1"/>
</dbReference>
<dbReference type="EMBL" id="CP002454">
    <property type="protein sequence ID" value="ADV68920.1"/>
    <property type="molecule type" value="Genomic_DNA"/>
</dbReference>
<dbReference type="HOGENOM" id="CLU_101406_0_1_0"/>
<dbReference type="GO" id="GO:0004222">
    <property type="term" value="F:metalloendopeptidase activity"/>
    <property type="evidence" value="ECO:0007669"/>
    <property type="project" value="TreeGrafter"/>
</dbReference>
<dbReference type="PANTHER" id="PTHR21666">
    <property type="entry name" value="PEPTIDASE-RELATED"/>
    <property type="match status" value="1"/>
</dbReference>
<dbReference type="InterPro" id="IPR016047">
    <property type="entry name" value="M23ase_b-sheet_dom"/>
</dbReference>
<feature type="domain" description="M23ase beta-sheet core" evidence="1">
    <location>
        <begin position="80"/>
        <end position="172"/>
    </location>
</feature>
<dbReference type="SUPFAM" id="SSF51261">
    <property type="entry name" value="Duplicated hybrid motif"/>
    <property type="match status" value="1"/>
</dbReference>
<dbReference type="PANTHER" id="PTHR21666:SF268">
    <property type="entry name" value="PEPTIDASE M23 DOMAIN-CONTAINING PROTEIN"/>
    <property type="match status" value="1"/>
</dbReference>
<evidence type="ECO:0000259" key="1">
    <source>
        <dbReference type="Pfam" id="PF01551"/>
    </source>
</evidence>
<dbReference type="KEGG" id="dmr:Deima_3293"/>
<evidence type="ECO:0000313" key="3">
    <source>
        <dbReference type="Proteomes" id="UP000008635"/>
    </source>
</evidence>
<dbReference type="OrthoDB" id="9810477at2"/>
<dbReference type="STRING" id="709986.Deima_3293"/>
<gene>
    <name evidence="2" type="ordered locus">Deima_3293</name>
</gene>
<name>E8U4Q5_DEIML</name>
<dbReference type="CDD" id="cd12797">
    <property type="entry name" value="M23_peptidase"/>
    <property type="match status" value="1"/>
</dbReference>
<reference evidence="2 3" key="1">
    <citation type="journal article" date="2011" name="Stand. Genomic Sci.">
        <title>Complete genome sequence of Deinococcus maricopensis type strain (LB-34).</title>
        <authorList>
            <person name="Pukall R."/>
            <person name="Zeytun A."/>
            <person name="Lucas S."/>
            <person name="Lapidus A."/>
            <person name="Hammon N."/>
            <person name="Deshpande S."/>
            <person name="Nolan M."/>
            <person name="Cheng J.F."/>
            <person name="Pitluck S."/>
            <person name="Liolios K."/>
            <person name="Pagani I."/>
            <person name="Mikhailova N."/>
            <person name="Ivanova N."/>
            <person name="Mavromatis K."/>
            <person name="Pati A."/>
            <person name="Tapia R."/>
            <person name="Han C."/>
            <person name="Goodwin L."/>
            <person name="Chen A."/>
            <person name="Palaniappan K."/>
            <person name="Land M."/>
            <person name="Hauser L."/>
            <person name="Chang Y.J."/>
            <person name="Jeffries C.D."/>
            <person name="Brambilla E.M."/>
            <person name="Rohde M."/>
            <person name="Goker M."/>
            <person name="Detter J.C."/>
            <person name="Woyke T."/>
            <person name="Bristow J."/>
            <person name="Eisen J.A."/>
            <person name="Markowitz V."/>
            <person name="Hugenholtz P."/>
            <person name="Kyrpides N.C."/>
            <person name="Klenk H.P."/>
        </authorList>
    </citation>
    <scope>NUCLEOTIDE SEQUENCE [LARGE SCALE GENOMIC DNA]</scope>
    <source>
        <strain evidence="3">DSM 21211 / LMG 22137 / NRRL B-23946 / LB-34</strain>
    </source>
</reference>
<dbReference type="Gene3D" id="2.70.70.10">
    <property type="entry name" value="Glucose Permease (Domain IIA)"/>
    <property type="match status" value="1"/>
</dbReference>
<sequence precursor="true">MRLACLVVLFGSAFGAPLCQPEPRDPPAVEAAWDASIRALPSLARTLPGTPDRVLRMPVDGVRVREVRDTWGADRGDGLVHAGQDIFARRGTPVRSATDGLVWRVGSSERGGRWVYVLGAGGRRYYYAHLERVAPGLKEGARVQVGTLLGFVGQTGNAETTPPHLHFAMFDGYDPQGPCRFPALNPLPLLRDRAPD</sequence>
<dbReference type="AlphaFoldDB" id="E8U4Q5"/>
<dbReference type="eggNOG" id="COG0739">
    <property type="taxonomic scope" value="Bacteria"/>
</dbReference>